<feature type="transmembrane region" description="Helical" evidence="1">
    <location>
        <begin position="54"/>
        <end position="75"/>
    </location>
</feature>
<sequence>MEIDRKFAVELGISAASVVLFVGAAYVVSANYAAPGNATGNGSAAPVLQPDGGLVMVGVVGLFVLIMALAGLILYRANFDEE</sequence>
<organism evidence="2 3">
    <name type="scientific">Halosimplex rubrum</name>
    <dbReference type="NCBI Taxonomy" id="869889"/>
    <lineage>
        <taxon>Archaea</taxon>
        <taxon>Methanobacteriati</taxon>
        <taxon>Methanobacteriota</taxon>
        <taxon>Stenosarchaea group</taxon>
        <taxon>Halobacteria</taxon>
        <taxon>Halobacteriales</taxon>
        <taxon>Haloarculaceae</taxon>
        <taxon>Halosimplex</taxon>
    </lineage>
</organism>
<keyword evidence="1" id="KW-1133">Transmembrane helix</keyword>
<dbReference type="Proteomes" id="UP000509667">
    <property type="component" value="Chromosome"/>
</dbReference>
<proteinExistence type="predicted"/>
<keyword evidence="1" id="KW-0812">Transmembrane</keyword>
<reference evidence="2 3" key="1">
    <citation type="submission" date="2020-07" db="EMBL/GenBank/DDBJ databases">
        <title>Halosimplex pelagicum sp. nov. and Halosimplex rubrum sp. nov., isolated from salted brown alga Laminaria, and emended description of the genus Halosimplex.</title>
        <authorList>
            <person name="Cui H."/>
        </authorList>
    </citation>
    <scope>NUCLEOTIDE SEQUENCE [LARGE SCALE GENOMIC DNA]</scope>
    <source>
        <strain evidence="2 3">R27</strain>
    </source>
</reference>
<dbReference type="AlphaFoldDB" id="A0A7D5P278"/>
<evidence type="ECO:0000313" key="2">
    <source>
        <dbReference type="EMBL" id="QLH76264.1"/>
    </source>
</evidence>
<evidence type="ECO:0000256" key="1">
    <source>
        <dbReference type="SAM" id="Phobius"/>
    </source>
</evidence>
<evidence type="ECO:0000313" key="3">
    <source>
        <dbReference type="Proteomes" id="UP000509667"/>
    </source>
</evidence>
<keyword evidence="1" id="KW-0472">Membrane</keyword>
<accession>A0A7D5P278</accession>
<dbReference type="KEGG" id="hrr:HZS55_02625"/>
<gene>
    <name evidence="2" type="ORF">HZS55_02625</name>
</gene>
<dbReference type="Pfam" id="PF24284">
    <property type="entry name" value="DUF7472"/>
    <property type="match status" value="1"/>
</dbReference>
<feature type="transmembrane region" description="Helical" evidence="1">
    <location>
        <begin position="12"/>
        <end position="34"/>
    </location>
</feature>
<dbReference type="GeneID" id="56076722"/>
<dbReference type="OrthoDB" id="238213at2157"/>
<name>A0A7D5P278_9EURY</name>
<dbReference type="EMBL" id="CP058910">
    <property type="protein sequence ID" value="QLH76264.1"/>
    <property type="molecule type" value="Genomic_DNA"/>
</dbReference>
<protein>
    <submittedName>
        <fullName evidence="2">Uncharacterized protein</fullName>
    </submittedName>
</protein>
<dbReference type="RefSeq" id="WP_179910206.1">
    <property type="nucleotide sequence ID" value="NZ_CP058910.1"/>
</dbReference>
<keyword evidence="3" id="KW-1185">Reference proteome</keyword>
<dbReference type="InterPro" id="IPR055895">
    <property type="entry name" value="DUF7472"/>
</dbReference>